<dbReference type="KEGG" id="cyn:Cyan7425_4874"/>
<name>B8HN49_CYAP4</name>
<gene>
    <name evidence="1" type="ordered locus">Cyan7425_4874</name>
</gene>
<sequence length="138" mass="15100">MQLTPAELAQVQQSLSQYEPAHSALTTLVDHNGDLEASLETHLQSQMGQAMFGERSLRQVTLEVLRNELCGDDGFRGKLTEYTKNKDSAPLLTGLIVYLATQVALPIPIDPGLATLVVLYIAKIGLNVFCEYTKPEPS</sequence>
<organism evidence="1">
    <name type="scientific">Cyanothece sp. (strain PCC 7425 / ATCC 29141)</name>
    <dbReference type="NCBI Taxonomy" id="395961"/>
    <lineage>
        <taxon>Bacteria</taxon>
        <taxon>Bacillati</taxon>
        <taxon>Cyanobacteriota</taxon>
        <taxon>Cyanophyceae</taxon>
        <taxon>Gomontiellales</taxon>
        <taxon>Cyanothecaceae</taxon>
        <taxon>Cyanothece</taxon>
    </lineage>
</organism>
<dbReference type="HOGENOM" id="CLU_149202_0_0_3"/>
<accession>B8HN49</accession>
<protein>
    <submittedName>
        <fullName evidence="1">Uncharacterized protein</fullName>
    </submittedName>
</protein>
<dbReference type="OrthoDB" id="463677at2"/>
<dbReference type="AlphaFoldDB" id="B8HN49"/>
<proteinExistence type="predicted"/>
<evidence type="ECO:0000313" key="1">
    <source>
        <dbReference type="EMBL" id="ACL47176.1"/>
    </source>
</evidence>
<dbReference type="eggNOG" id="ENOG5032U4I">
    <property type="taxonomic scope" value="Bacteria"/>
</dbReference>
<reference evidence="1" key="1">
    <citation type="submission" date="2009-01" db="EMBL/GenBank/DDBJ databases">
        <title>Complete sequence of chromosome Cyanothece sp. PCC 7425.</title>
        <authorList>
            <consortium name="US DOE Joint Genome Institute"/>
            <person name="Lucas S."/>
            <person name="Copeland A."/>
            <person name="Lapidus A."/>
            <person name="Glavina del Rio T."/>
            <person name="Dalin E."/>
            <person name="Tice H."/>
            <person name="Bruce D."/>
            <person name="Goodwin L."/>
            <person name="Pitluck S."/>
            <person name="Sims D."/>
            <person name="Meineke L."/>
            <person name="Brettin T."/>
            <person name="Detter J.C."/>
            <person name="Han C."/>
            <person name="Larimer F."/>
            <person name="Land M."/>
            <person name="Hauser L."/>
            <person name="Kyrpides N."/>
            <person name="Ovchinnikova G."/>
            <person name="Liberton M."/>
            <person name="Stoeckel J."/>
            <person name="Banerjee A."/>
            <person name="Singh A."/>
            <person name="Page L."/>
            <person name="Sato H."/>
            <person name="Zhao L."/>
            <person name="Sherman L."/>
            <person name="Pakrasi H."/>
            <person name="Richardson P."/>
        </authorList>
    </citation>
    <scope>NUCLEOTIDE SEQUENCE</scope>
    <source>
        <strain evidence="1">PCC 7425</strain>
    </source>
</reference>
<dbReference type="EMBL" id="CP001344">
    <property type="protein sequence ID" value="ACL47176.1"/>
    <property type="molecule type" value="Genomic_DNA"/>
</dbReference>